<gene>
    <name evidence="2" type="ORF">J2Z34_001030</name>
</gene>
<evidence type="ECO:0000313" key="3">
    <source>
        <dbReference type="Proteomes" id="UP001519271"/>
    </source>
</evidence>
<name>A0ABS4G1Y6_9CLOT</name>
<evidence type="ECO:0000313" key="2">
    <source>
        <dbReference type="EMBL" id="MBP1918554.1"/>
    </source>
</evidence>
<proteinExistence type="predicted"/>
<keyword evidence="3" id="KW-1185">Reference proteome</keyword>
<dbReference type="Proteomes" id="UP001519271">
    <property type="component" value="Unassembled WGS sequence"/>
</dbReference>
<dbReference type="RefSeq" id="WP_209458783.1">
    <property type="nucleotide sequence ID" value="NZ_JAGGKC010000006.1"/>
</dbReference>
<dbReference type="EMBL" id="JAGGKC010000006">
    <property type="protein sequence ID" value="MBP1918554.1"/>
    <property type="molecule type" value="Genomic_DNA"/>
</dbReference>
<organism evidence="2 3">
    <name type="scientific">Youngiibacter multivorans</name>
    <dbReference type="NCBI Taxonomy" id="937251"/>
    <lineage>
        <taxon>Bacteria</taxon>
        <taxon>Bacillati</taxon>
        <taxon>Bacillota</taxon>
        <taxon>Clostridia</taxon>
        <taxon>Eubacteriales</taxon>
        <taxon>Clostridiaceae</taxon>
        <taxon>Youngiibacter</taxon>
    </lineage>
</organism>
<accession>A0ABS4G1Y6</accession>
<sequence length="185" mass="21290">MNESYEVTSKKIEITSLVEVLQEIVEDGQKVFFSKKVMVDKDELTSVLDELTQALPEDLRTAQWVLSEKDRILNEARSEYERSKAEVAELMKAKLDNHDLVKEAEVRAKEIIAKAQSDAKMVRLSARDYADNLLTDLEKELQSKNSEMMVNLKKLFEGFISDYNRDITGTAAVVRENIKELREMK</sequence>
<dbReference type="Gene3D" id="1.20.5.2950">
    <property type="match status" value="1"/>
</dbReference>
<feature type="coiled-coil region" evidence="1">
    <location>
        <begin position="66"/>
        <end position="93"/>
    </location>
</feature>
<evidence type="ECO:0000256" key="1">
    <source>
        <dbReference type="SAM" id="Coils"/>
    </source>
</evidence>
<comment type="caution">
    <text evidence="2">The sequence shown here is derived from an EMBL/GenBank/DDBJ whole genome shotgun (WGS) entry which is preliminary data.</text>
</comment>
<protein>
    <submittedName>
        <fullName evidence="2">Vacuolar-type H+-ATPase subunit H</fullName>
    </submittedName>
</protein>
<reference evidence="2 3" key="1">
    <citation type="submission" date="2021-03" db="EMBL/GenBank/DDBJ databases">
        <title>Genomic Encyclopedia of Type Strains, Phase IV (KMG-IV): sequencing the most valuable type-strain genomes for metagenomic binning, comparative biology and taxonomic classification.</title>
        <authorList>
            <person name="Goeker M."/>
        </authorList>
    </citation>
    <scope>NUCLEOTIDE SEQUENCE [LARGE SCALE GENOMIC DNA]</scope>
    <source>
        <strain evidence="2 3">DSM 6139</strain>
    </source>
</reference>
<keyword evidence="1" id="KW-0175">Coiled coil</keyword>